<dbReference type="AlphaFoldDB" id="A0A1J1DPR8"/>
<gene>
    <name evidence="12 16" type="primary">fbp</name>
    <name evidence="16" type="ORF">RSDT_0327</name>
</gene>
<dbReference type="FunFam" id="3.30.540.10:FF:000002">
    <property type="entry name" value="Fructose-1,6-bisphosphatase class 1"/>
    <property type="match status" value="1"/>
</dbReference>
<comment type="subcellular location">
    <subcellularLocation>
        <location evidence="12">Cytoplasm</location>
    </subcellularLocation>
</comment>
<dbReference type="PIRSF" id="PIRSF000904">
    <property type="entry name" value="FBPtase_SBPase"/>
    <property type="match status" value="1"/>
</dbReference>
<dbReference type="InterPro" id="IPR000146">
    <property type="entry name" value="FBPase_class-1"/>
</dbReference>
<evidence type="ECO:0000256" key="7">
    <source>
        <dbReference type="ARBA" id="ARBA00022842"/>
    </source>
</evidence>
<evidence type="ECO:0000256" key="6">
    <source>
        <dbReference type="ARBA" id="ARBA00022801"/>
    </source>
</evidence>
<evidence type="ECO:0000256" key="10">
    <source>
        <dbReference type="ARBA" id="ARBA00072069"/>
    </source>
</evidence>
<dbReference type="GO" id="GO:0030388">
    <property type="term" value="P:fructose 1,6-bisphosphate metabolic process"/>
    <property type="evidence" value="ECO:0007669"/>
    <property type="project" value="TreeGrafter"/>
</dbReference>
<dbReference type="KEGG" id="dtr:RSDT_0327"/>
<feature type="binding site" evidence="12">
    <location>
        <position position="113"/>
    </location>
    <ligand>
        <name>Mg(2+)</name>
        <dbReference type="ChEBI" id="CHEBI:18420"/>
        <label>1</label>
    </ligand>
</feature>
<evidence type="ECO:0000259" key="14">
    <source>
        <dbReference type="Pfam" id="PF00316"/>
    </source>
</evidence>
<feature type="binding site" evidence="12">
    <location>
        <position position="113"/>
    </location>
    <ligand>
        <name>Mg(2+)</name>
        <dbReference type="ChEBI" id="CHEBI:18420"/>
        <label>2</label>
    </ligand>
</feature>
<keyword evidence="6 12" id="KW-0378">Hydrolase</keyword>
<dbReference type="Pfam" id="PF18913">
    <property type="entry name" value="FBPase_C"/>
    <property type="match status" value="1"/>
</dbReference>
<feature type="binding site" evidence="12">
    <location>
        <position position="209"/>
    </location>
    <ligand>
        <name>substrate</name>
    </ligand>
</feature>
<dbReference type="GO" id="GO:0006000">
    <property type="term" value="P:fructose metabolic process"/>
    <property type="evidence" value="ECO:0007669"/>
    <property type="project" value="TreeGrafter"/>
</dbReference>
<dbReference type="InterPro" id="IPR044015">
    <property type="entry name" value="FBPase_C_dom"/>
</dbReference>
<dbReference type="InterPro" id="IPR033391">
    <property type="entry name" value="FBPase_N"/>
</dbReference>
<dbReference type="Proteomes" id="UP000242645">
    <property type="component" value="Chromosome"/>
</dbReference>
<organism evidence="16 17">
    <name type="scientific">Candidatus Desulfovibrio trichonymphae</name>
    <dbReference type="NCBI Taxonomy" id="1725232"/>
    <lineage>
        <taxon>Bacteria</taxon>
        <taxon>Pseudomonadati</taxon>
        <taxon>Thermodesulfobacteriota</taxon>
        <taxon>Desulfovibrionia</taxon>
        <taxon>Desulfovibrionales</taxon>
        <taxon>Desulfovibrionaceae</taxon>
        <taxon>Desulfovibrio</taxon>
    </lineage>
</organism>
<dbReference type="HAMAP" id="MF_01855">
    <property type="entry name" value="FBPase_class1"/>
    <property type="match status" value="1"/>
</dbReference>
<dbReference type="GO" id="GO:0042132">
    <property type="term" value="F:fructose 1,6-bisphosphate 1-phosphatase activity"/>
    <property type="evidence" value="ECO:0007669"/>
    <property type="project" value="UniProtKB-UniRule"/>
</dbReference>
<evidence type="ECO:0000256" key="1">
    <source>
        <dbReference type="ARBA" id="ARBA00001273"/>
    </source>
</evidence>
<dbReference type="Gene3D" id="3.30.540.10">
    <property type="entry name" value="Fructose-1,6-Bisphosphatase, subunit A, domain 1"/>
    <property type="match status" value="1"/>
</dbReference>
<evidence type="ECO:0000313" key="17">
    <source>
        <dbReference type="Proteomes" id="UP000242645"/>
    </source>
</evidence>
<comment type="pathway">
    <text evidence="9">Carbohydrate biosynthesis.</text>
</comment>
<reference evidence="16 17" key="1">
    <citation type="journal article" date="2017" name="ISME J.">
        <title>Genome of 'Ca. Desulfovibrio trichonymphae', an H2-oxidizing bacterium in a tripartite symbiotic system within a protist cell in the termite gut.</title>
        <authorList>
            <person name="Kuwahara H."/>
            <person name="Yuki M."/>
            <person name="Izawa K."/>
            <person name="Ohkuma M."/>
            <person name="Hongoh Y."/>
        </authorList>
    </citation>
    <scope>NUCLEOTIDE SEQUENCE [LARGE SCALE GENOMIC DNA]</scope>
    <source>
        <strain evidence="16 17">Rs-N31</strain>
    </source>
</reference>
<dbReference type="PRINTS" id="PR00115">
    <property type="entry name" value="F16BPHPHTASE"/>
</dbReference>
<keyword evidence="4 12" id="KW-0963">Cytoplasm</keyword>
<protein>
    <recommendedName>
        <fullName evidence="10 12">Fructose-1,6-bisphosphatase class 1</fullName>
        <shortName evidence="12">FBPase class 1</shortName>
        <ecNumber evidence="3 12">3.1.3.11</ecNumber>
    </recommendedName>
    <alternativeName>
        <fullName evidence="11 12">D-fructose-1,6-bisphosphate 1-phosphohydrolase class 1</fullName>
    </alternativeName>
</protein>
<dbReference type="Pfam" id="PF00316">
    <property type="entry name" value="FBPase"/>
    <property type="match status" value="1"/>
</dbReference>
<evidence type="ECO:0000256" key="11">
    <source>
        <dbReference type="ARBA" id="ARBA00081210"/>
    </source>
</evidence>
<evidence type="ECO:0000259" key="15">
    <source>
        <dbReference type="Pfam" id="PF18913"/>
    </source>
</evidence>
<dbReference type="EMBL" id="AP017368">
    <property type="protein sequence ID" value="BAV91839.1"/>
    <property type="molecule type" value="Genomic_DNA"/>
</dbReference>
<proteinExistence type="inferred from homology"/>
<dbReference type="EC" id="3.1.3.11" evidence="3 12"/>
<keyword evidence="17" id="KW-1185">Reference proteome</keyword>
<evidence type="ECO:0000256" key="3">
    <source>
        <dbReference type="ARBA" id="ARBA00013093"/>
    </source>
</evidence>
<dbReference type="InterPro" id="IPR028343">
    <property type="entry name" value="FBPtase"/>
</dbReference>
<feature type="binding site" evidence="12">
    <location>
        <position position="242"/>
    </location>
    <ligand>
        <name>substrate</name>
    </ligand>
</feature>
<feature type="binding site" evidence="12">
    <location>
        <position position="91"/>
    </location>
    <ligand>
        <name>Mg(2+)</name>
        <dbReference type="ChEBI" id="CHEBI:18420"/>
        <label>1</label>
    </ligand>
</feature>
<dbReference type="SUPFAM" id="SSF56655">
    <property type="entry name" value="Carbohydrate phosphatase"/>
    <property type="match status" value="1"/>
</dbReference>
<evidence type="ECO:0000256" key="8">
    <source>
        <dbReference type="ARBA" id="ARBA00023277"/>
    </source>
</evidence>
<dbReference type="PIRSF" id="PIRSF500210">
    <property type="entry name" value="FBPtase"/>
    <property type="match status" value="1"/>
</dbReference>
<comment type="subunit">
    <text evidence="12">Homotetramer.</text>
</comment>
<dbReference type="CDD" id="cd00354">
    <property type="entry name" value="FBPase"/>
    <property type="match status" value="1"/>
</dbReference>
<dbReference type="GO" id="GO:0005829">
    <property type="term" value="C:cytosol"/>
    <property type="evidence" value="ECO:0007669"/>
    <property type="project" value="TreeGrafter"/>
</dbReference>
<name>A0A1J1DPR8_9BACT</name>
<dbReference type="FunFam" id="3.40.190.80:FF:000001">
    <property type="entry name" value="Fructose-1,6-bisphosphatase class 1"/>
    <property type="match status" value="1"/>
</dbReference>
<keyword evidence="5 12" id="KW-0479">Metal-binding</keyword>
<dbReference type="OrthoDB" id="9806756at2"/>
<dbReference type="GO" id="GO:0006002">
    <property type="term" value="P:fructose 6-phosphate metabolic process"/>
    <property type="evidence" value="ECO:0007669"/>
    <property type="project" value="TreeGrafter"/>
</dbReference>
<evidence type="ECO:0000256" key="5">
    <source>
        <dbReference type="ARBA" id="ARBA00022723"/>
    </source>
</evidence>
<comment type="cofactor">
    <cofactor evidence="12">
        <name>Mg(2+)</name>
        <dbReference type="ChEBI" id="CHEBI:18420"/>
    </cofactor>
    <text evidence="12">Binds 2 magnesium ions per subunit.</text>
</comment>
<keyword evidence="8 12" id="KW-0119">Carbohydrate metabolism</keyword>
<dbReference type="GO" id="GO:0006094">
    <property type="term" value="P:gluconeogenesis"/>
    <property type="evidence" value="ECO:0007669"/>
    <property type="project" value="UniProtKB-UniRule"/>
</dbReference>
<keyword evidence="7 12" id="KW-0460">Magnesium</keyword>
<accession>A0A1J1DPR8</accession>
<feature type="binding site" evidence="12">
    <location>
        <position position="116"/>
    </location>
    <ligand>
        <name>Mg(2+)</name>
        <dbReference type="ChEBI" id="CHEBI:18420"/>
        <label>2</label>
    </ligand>
</feature>
<feature type="binding site" evidence="12">
    <location>
        <position position="278"/>
    </location>
    <ligand>
        <name>Mg(2+)</name>
        <dbReference type="ChEBI" id="CHEBI:18420"/>
        <label>2</label>
    </ligand>
</feature>
<feature type="domain" description="Fructose-1-6-bisphosphatase class 1 C-terminal" evidence="15">
    <location>
        <begin position="199"/>
        <end position="329"/>
    </location>
</feature>
<evidence type="ECO:0000256" key="9">
    <source>
        <dbReference type="ARBA" id="ARBA00024331"/>
    </source>
</evidence>
<comment type="similarity">
    <text evidence="2 12 13">Belongs to the FBPase class 1 family.</text>
</comment>
<dbReference type="Gene3D" id="3.40.190.80">
    <property type="match status" value="1"/>
</dbReference>
<feature type="domain" description="Fructose-1-6-bisphosphatase class I N-terminal" evidence="14">
    <location>
        <begin position="4"/>
        <end position="195"/>
    </location>
</feature>
<dbReference type="NCBIfam" id="NF006778">
    <property type="entry name" value="PRK09293.1-1"/>
    <property type="match status" value="1"/>
</dbReference>
<dbReference type="RefSeq" id="WP_096399366.1">
    <property type="nucleotide sequence ID" value="NZ_AP017368.1"/>
</dbReference>
<feature type="binding site" evidence="12">
    <location>
        <position position="115"/>
    </location>
    <ligand>
        <name>Mg(2+)</name>
        <dbReference type="ChEBI" id="CHEBI:18420"/>
        <label>1</label>
    </ligand>
</feature>
<dbReference type="PANTHER" id="PTHR11556:SF35">
    <property type="entry name" value="SEDOHEPTULOSE-1,7-BISPHOSPHATASE, CHLOROPLASTIC"/>
    <property type="match status" value="1"/>
</dbReference>
<dbReference type="PANTHER" id="PTHR11556">
    <property type="entry name" value="FRUCTOSE-1,6-BISPHOSPHATASE-RELATED"/>
    <property type="match status" value="1"/>
</dbReference>
<feature type="binding site" evidence="12">
    <location>
        <position position="272"/>
    </location>
    <ligand>
        <name>substrate</name>
    </ligand>
</feature>
<evidence type="ECO:0000256" key="4">
    <source>
        <dbReference type="ARBA" id="ARBA00022490"/>
    </source>
</evidence>
<evidence type="ECO:0000256" key="12">
    <source>
        <dbReference type="HAMAP-Rule" id="MF_01855"/>
    </source>
</evidence>
<evidence type="ECO:0000256" key="13">
    <source>
        <dbReference type="RuleBase" id="RU000508"/>
    </source>
</evidence>
<dbReference type="GO" id="GO:0000287">
    <property type="term" value="F:magnesium ion binding"/>
    <property type="evidence" value="ECO:0007669"/>
    <property type="project" value="UniProtKB-UniRule"/>
</dbReference>
<dbReference type="GO" id="GO:0005986">
    <property type="term" value="P:sucrose biosynthetic process"/>
    <property type="evidence" value="ECO:0007669"/>
    <property type="project" value="TreeGrafter"/>
</dbReference>
<evidence type="ECO:0000313" key="16">
    <source>
        <dbReference type="EMBL" id="BAV91839.1"/>
    </source>
</evidence>
<evidence type="ECO:0000256" key="2">
    <source>
        <dbReference type="ARBA" id="ARBA00010941"/>
    </source>
</evidence>
<comment type="caution">
    <text evidence="12">Lacks conserved residue(s) required for the propagation of feature annotation.</text>
</comment>
<feature type="binding site" evidence="12">
    <location>
        <begin position="116"/>
        <end position="119"/>
    </location>
    <ligand>
        <name>substrate</name>
    </ligand>
</feature>
<comment type="catalytic activity">
    <reaction evidence="1 12">
        <text>beta-D-fructose 1,6-bisphosphate + H2O = beta-D-fructose 6-phosphate + phosphate</text>
        <dbReference type="Rhea" id="RHEA:11064"/>
        <dbReference type="ChEBI" id="CHEBI:15377"/>
        <dbReference type="ChEBI" id="CHEBI:32966"/>
        <dbReference type="ChEBI" id="CHEBI:43474"/>
        <dbReference type="ChEBI" id="CHEBI:57634"/>
        <dbReference type="EC" id="3.1.3.11"/>
    </reaction>
</comment>
<sequence>MAEITVTEHLLLHQKQSPHATEQFTGLLYDLILSGKTIARRINKAGLLDLLGGTGEINVQGENVQKMDEIANRILTYRMERCGALCAMSSEENAELVRIKPEFPRGDYILIFDPLDGSSNIDVNINVGTLFSILHRPEGKRGEVSLEEVLQPGHNQAAAGYILYGPSTMFVFSTGQGVHGFTLDPGVGEFLLSHPNMRIPEQGKIYSVNEGYRKNWSAATCEAVDWFHNCETQDGTPYSSRYVGALVADFHRTLIYGGIFMYPADIKRPEGKLRLMCEAAPLAFLAEQAGGRASDGRGRIMERKPECLHSRTPLFIGSSNDVAAVEKIYAQHRHAQTDLIFTGAL</sequence>